<dbReference type="EMBL" id="RHHM01000009">
    <property type="protein sequence ID" value="RQM37831.1"/>
    <property type="molecule type" value="Genomic_DNA"/>
</dbReference>
<dbReference type="Gene3D" id="3.40.1260.10">
    <property type="entry name" value="DsrEFH-like"/>
    <property type="match status" value="1"/>
</dbReference>
<dbReference type="SUPFAM" id="SSF75169">
    <property type="entry name" value="DsrEFH-like"/>
    <property type="match status" value="1"/>
</dbReference>
<dbReference type="OrthoDB" id="9789418at2"/>
<dbReference type="InterPro" id="IPR003787">
    <property type="entry name" value="Sulphur_relay_DsrE/F-like"/>
</dbReference>
<gene>
    <name evidence="2" type="primary">tusC</name>
    <name evidence="2" type="ORF">EB241_13315</name>
</gene>
<sequence length="119" mass="13049">MNRIAVVFTQSPHGTSAGREGLDAVLAISALSENIALFFISDGVLQLRPNQQPEKVLARHYAAAFGLLPLYDIEDLYICSASLLERGLPSEGESVLPVKVLSQTELRTMLDSFDRIITF</sequence>
<dbReference type="Pfam" id="PF02635">
    <property type="entry name" value="DsrE"/>
    <property type="match status" value="1"/>
</dbReference>
<keyword evidence="3" id="KW-1185">Reference proteome</keyword>
<dbReference type="Proteomes" id="UP000279457">
    <property type="component" value="Unassembled WGS sequence"/>
</dbReference>
<comment type="caution">
    <text evidence="2">The sequence shown here is derived from an EMBL/GenBank/DDBJ whole genome shotgun (WGS) entry which is preliminary data.</text>
</comment>
<dbReference type="RefSeq" id="WP_124233588.1">
    <property type="nucleotide sequence ID" value="NZ_RHHM01000009.1"/>
</dbReference>
<protein>
    <submittedName>
        <fullName evidence="2">Sulfurtransferase complex subunit TusC</fullName>
    </submittedName>
</protein>
<evidence type="ECO:0000313" key="3">
    <source>
        <dbReference type="Proteomes" id="UP000279457"/>
    </source>
</evidence>
<dbReference type="GO" id="GO:0016740">
    <property type="term" value="F:transferase activity"/>
    <property type="evidence" value="ECO:0007669"/>
    <property type="project" value="UniProtKB-KW"/>
</dbReference>
<keyword evidence="2" id="KW-0808">Transferase</keyword>
<dbReference type="PANTHER" id="PTHR38780:SF1">
    <property type="entry name" value="PROTEIN TUSC"/>
    <property type="match status" value="1"/>
</dbReference>
<evidence type="ECO:0000256" key="1">
    <source>
        <dbReference type="ARBA" id="ARBA00005996"/>
    </source>
</evidence>
<dbReference type="PANTHER" id="PTHR38780">
    <property type="entry name" value="PROTEIN TUSC"/>
    <property type="match status" value="1"/>
</dbReference>
<dbReference type="InterPro" id="IPR027396">
    <property type="entry name" value="DsrEFH-like"/>
</dbReference>
<dbReference type="NCBIfam" id="TIGR03010">
    <property type="entry name" value="sulf_tusC_dsrF"/>
    <property type="match status" value="1"/>
</dbReference>
<reference evidence="2 3" key="1">
    <citation type="submission" date="2018-10" db="EMBL/GenBank/DDBJ databases">
        <title>Draft genome sequence for the type isolate of Erwinia psidii, agent causal of bacterial blight in guava (Psidium guajava) and wilt and die-back of Eucalyptus spp.</title>
        <authorList>
            <person name="Hermenegildo P.S."/>
            <person name="Santos S.A."/>
            <person name="Guimaraes L.M.S."/>
            <person name="Vidigal P.M.P."/>
            <person name="Pereira I.C."/>
            <person name="Badel J.L."/>
            <person name="Alfenas-Zerbini P."/>
            <person name="Ferreira M.A.S.V."/>
            <person name="Alfenas A.C."/>
        </authorList>
    </citation>
    <scope>NUCLEOTIDE SEQUENCE [LARGE SCALE GENOMIC DNA]</scope>
    <source>
        <strain evidence="2 3">IBSBF 435</strain>
    </source>
</reference>
<dbReference type="NCBIfam" id="NF001238">
    <property type="entry name" value="PRK00211.1"/>
    <property type="match status" value="1"/>
</dbReference>
<dbReference type="AlphaFoldDB" id="A0A3N6SGJ3"/>
<comment type="similarity">
    <text evidence="1">Belongs to the DsrF/TusC family.</text>
</comment>
<evidence type="ECO:0000313" key="2">
    <source>
        <dbReference type="EMBL" id="RQM37831.1"/>
    </source>
</evidence>
<proteinExistence type="inferred from homology"/>
<organism evidence="2 3">
    <name type="scientific">Erwinia psidii</name>
    <dbReference type="NCBI Taxonomy" id="69224"/>
    <lineage>
        <taxon>Bacteria</taxon>
        <taxon>Pseudomonadati</taxon>
        <taxon>Pseudomonadota</taxon>
        <taxon>Gammaproteobacteria</taxon>
        <taxon>Enterobacterales</taxon>
        <taxon>Erwiniaceae</taxon>
        <taxon>Erwinia</taxon>
    </lineage>
</organism>
<dbReference type="InterPro" id="IPR017462">
    <property type="entry name" value="Sulphur_relay_TusC/DsrF"/>
</dbReference>
<accession>A0A3N6SGJ3</accession>
<name>A0A3N6SGJ3_9GAMM</name>